<accession>A0A7M2X0T2</accession>
<dbReference type="Pfam" id="PF11412">
    <property type="entry name" value="DsbD_N"/>
    <property type="match status" value="1"/>
</dbReference>
<proteinExistence type="predicted"/>
<evidence type="ECO:0000259" key="1">
    <source>
        <dbReference type="Pfam" id="PF11412"/>
    </source>
</evidence>
<dbReference type="Proteomes" id="UP000593765">
    <property type="component" value="Chromosome"/>
</dbReference>
<evidence type="ECO:0000313" key="2">
    <source>
        <dbReference type="EMBL" id="QOV91303.1"/>
    </source>
</evidence>
<dbReference type="InterPro" id="IPR028250">
    <property type="entry name" value="DsbDN"/>
</dbReference>
<reference evidence="2 3" key="1">
    <citation type="submission" date="2020-10" db="EMBL/GenBank/DDBJ databases">
        <title>Wide distribution of Phycisphaera-like planctomycetes from WD2101 soil group in peatlands and genome analysis of the first cultivated representative.</title>
        <authorList>
            <person name="Dedysh S.N."/>
            <person name="Beletsky A.V."/>
            <person name="Ivanova A."/>
            <person name="Kulichevskaya I.S."/>
            <person name="Suzina N.E."/>
            <person name="Philippov D.A."/>
            <person name="Rakitin A.L."/>
            <person name="Mardanov A.V."/>
            <person name="Ravin N.V."/>
        </authorList>
    </citation>
    <scope>NUCLEOTIDE SEQUENCE [LARGE SCALE GENOMIC DNA]</scope>
    <source>
        <strain evidence="2 3">M1803</strain>
    </source>
</reference>
<gene>
    <name evidence="2" type="ORF">IPV69_08085</name>
</gene>
<dbReference type="KEGG" id="hbs:IPV69_08085"/>
<feature type="domain" description="Thiol:disulfide interchange protein DsbD N-terminal" evidence="1">
    <location>
        <begin position="30"/>
        <end position="141"/>
    </location>
</feature>
<dbReference type="EMBL" id="CP063458">
    <property type="protein sequence ID" value="QOV91303.1"/>
    <property type="molecule type" value="Genomic_DNA"/>
</dbReference>
<organism evidence="2 3">
    <name type="scientific">Humisphaera borealis</name>
    <dbReference type="NCBI Taxonomy" id="2807512"/>
    <lineage>
        <taxon>Bacteria</taxon>
        <taxon>Pseudomonadati</taxon>
        <taxon>Planctomycetota</taxon>
        <taxon>Phycisphaerae</taxon>
        <taxon>Tepidisphaerales</taxon>
        <taxon>Tepidisphaeraceae</taxon>
        <taxon>Humisphaera</taxon>
    </lineage>
</organism>
<evidence type="ECO:0000313" key="3">
    <source>
        <dbReference type="Proteomes" id="UP000593765"/>
    </source>
</evidence>
<keyword evidence="3" id="KW-1185">Reference proteome</keyword>
<dbReference type="AlphaFoldDB" id="A0A7M2X0T2"/>
<protein>
    <recommendedName>
        <fullName evidence="1">Thiol:disulfide interchange protein DsbD N-terminal domain-containing protein</fullName>
    </recommendedName>
</protein>
<name>A0A7M2X0T2_9BACT</name>
<dbReference type="RefSeq" id="WP_206294522.1">
    <property type="nucleotide sequence ID" value="NZ_CP063458.1"/>
</dbReference>
<sequence>MLLACGSLAFGAPGVPKELVKATLFADVETVSAGSAFHVGVVLKMAPHWHTYWINPGETGTPTSIKLTGPKGFSFGKIQWPTPTKIVMDGAITYGYEDEVLLRVPVSVAKDADLSGAVTIDADVEWLSCKDTCIEGSAKLSINLAAAATTKPANGDLFGKWASRLTVGRDHPSAAAVEKIEQPAMPGGEYDARLNIAWKQRPEKVEWFPVATPAVAIENIEIKHDGNRTTVHFKPNVFDAKEVPRQASPLTGGIVDGVLVWTTESGQRIAVAAPVVVSLKK</sequence>